<reference evidence="1 2" key="1">
    <citation type="submission" date="2023-03" db="EMBL/GenBank/DDBJ databases">
        <title>Genome insight into feeding habits of ladybird beetles.</title>
        <authorList>
            <person name="Li H.-S."/>
            <person name="Huang Y.-H."/>
            <person name="Pang H."/>
        </authorList>
    </citation>
    <scope>NUCLEOTIDE SEQUENCE [LARGE SCALE GENOMIC DNA]</scope>
    <source>
        <strain evidence="1">SYSU_2023b</strain>
        <tissue evidence="1">Whole body</tissue>
    </source>
</reference>
<accession>A0AAW1TJZ7</accession>
<comment type="caution">
    <text evidence="1">The sequence shown here is derived from an EMBL/GenBank/DDBJ whole genome shotgun (WGS) entry which is preliminary data.</text>
</comment>
<dbReference type="AlphaFoldDB" id="A0AAW1TJZ7"/>
<protein>
    <submittedName>
        <fullName evidence="1">Uncharacterized protein</fullName>
    </submittedName>
</protein>
<organism evidence="1 2">
    <name type="scientific">Henosepilachna vigintioctopunctata</name>
    <dbReference type="NCBI Taxonomy" id="420089"/>
    <lineage>
        <taxon>Eukaryota</taxon>
        <taxon>Metazoa</taxon>
        <taxon>Ecdysozoa</taxon>
        <taxon>Arthropoda</taxon>
        <taxon>Hexapoda</taxon>
        <taxon>Insecta</taxon>
        <taxon>Pterygota</taxon>
        <taxon>Neoptera</taxon>
        <taxon>Endopterygota</taxon>
        <taxon>Coleoptera</taxon>
        <taxon>Polyphaga</taxon>
        <taxon>Cucujiformia</taxon>
        <taxon>Coccinelloidea</taxon>
        <taxon>Coccinellidae</taxon>
        <taxon>Epilachninae</taxon>
        <taxon>Epilachnini</taxon>
        <taxon>Henosepilachna</taxon>
    </lineage>
</organism>
<name>A0AAW1TJZ7_9CUCU</name>
<sequence>MCLIYQIYYSRYAEVTILKIIFEQDQYVEVDEKGKRECELVDYIKEVIVDAALQLDSQEISNIYRIGAQTNKISTSGRFLDNNLEKTFNTQKQIQPSTWHLYKRRLP</sequence>
<gene>
    <name evidence="1" type="ORF">WA026_012812</name>
</gene>
<evidence type="ECO:0000313" key="1">
    <source>
        <dbReference type="EMBL" id="KAK9871437.1"/>
    </source>
</evidence>
<proteinExistence type="predicted"/>
<evidence type="ECO:0000313" key="2">
    <source>
        <dbReference type="Proteomes" id="UP001431783"/>
    </source>
</evidence>
<dbReference type="Proteomes" id="UP001431783">
    <property type="component" value="Unassembled WGS sequence"/>
</dbReference>
<dbReference type="EMBL" id="JARQZJ010000006">
    <property type="protein sequence ID" value="KAK9871437.1"/>
    <property type="molecule type" value="Genomic_DNA"/>
</dbReference>
<keyword evidence="2" id="KW-1185">Reference proteome</keyword>